<dbReference type="EMBL" id="DF143384">
    <property type="protein sequence ID" value="GAA52947.1"/>
    <property type="molecule type" value="Genomic_DNA"/>
</dbReference>
<proteinExistence type="predicted"/>
<dbReference type="Pfam" id="PF17921">
    <property type="entry name" value="Integrase_H2C2"/>
    <property type="match status" value="1"/>
</dbReference>
<dbReference type="PANTHER" id="PTHR47331">
    <property type="entry name" value="PHD-TYPE DOMAIN-CONTAINING PROTEIN"/>
    <property type="match status" value="1"/>
</dbReference>
<protein>
    <recommendedName>
        <fullName evidence="1">Integrase zinc-binding domain-containing protein</fullName>
    </recommendedName>
</protein>
<evidence type="ECO:0000313" key="2">
    <source>
        <dbReference type="EMBL" id="GAA52947.1"/>
    </source>
</evidence>
<dbReference type="PANTHER" id="PTHR47331:SF1">
    <property type="entry name" value="GAG-LIKE PROTEIN"/>
    <property type="match status" value="1"/>
</dbReference>
<dbReference type="AlphaFoldDB" id="G7YJ14"/>
<sequence length="183" mass="20811">MAKKAVYPDIMLKLECGGRVDERTARNHNLVRLCPILIDGLLCVGGRLDNLMWPHVAKHPIILPPKHNVTRLTVWNAHVLNGHCGLSHTLSELRQRYWIFQGVSTAKRVLHSCWTCRRNLTTASRQVMAPLPIDRIQPGWHPFKIVEECEAASDGAVRTVIVRTRHGRLRRDVRKIGLIEGCD</sequence>
<accession>G7YJ14</accession>
<feature type="domain" description="Integrase zinc-binding" evidence="1">
    <location>
        <begin position="68"/>
        <end position="119"/>
    </location>
</feature>
<evidence type="ECO:0000313" key="3">
    <source>
        <dbReference type="Proteomes" id="UP000008909"/>
    </source>
</evidence>
<reference key="2">
    <citation type="submission" date="2011-10" db="EMBL/GenBank/DDBJ databases">
        <title>The genome and transcriptome sequence of Clonorchis sinensis provide insights into the carcinogenic liver fluke.</title>
        <authorList>
            <person name="Wang X."/>
            <person name="Huang Y."/>
            <person name="Chen W."/>
            <person name="Liu H."/>
            <person name="Guo L."/>
            <person name="Chen Y."/>
            <person name="Luo F."/>
            <person name="Zhou W."/>
            <person name="Sun J."/>
            <person name="Mao Q."/>
            <person name="Liang P."/>
            <person name="Zhou C."/>
            <person name="Tian Y."/>
            <person name="Men J."/>
            <person name="Lv X."/>
            <person name="Huang L."/>
            <person name="Zhou J."/>
            <person name="Hu Y."/>
            <person name="Li R."/>
            <person name="Zhang F."/>
            <person name="Lei H."/>
            <person name="Li X."/>
            <person name="Hu X."/>
            <person name="Liang C."/>
            <person name="Xu J."/>
            <person name="Wu Z."/>
            <person name="Yu X."/>
        </authorList>
    </citation>
    <scope>NUCLEOTIDE SEQUENCE</scope>
    <source>
        <strain>Henan</strain>
    </source>
</reference>
<dbReference type="Proteomes" id="UP000008909">
    <property type="component" value="Unassembled WGS sequence"/>
</dbReference>
<reference evidence="2" key="1">
    <citation type="journal article" date="2011" name="Genome Biol.">
        <title>The draft genome of the carcinogenic human liver fluke Clonorchis sinensis.</title>
        <authorList>
            <person name="Wang X."/>
            <person name="Chen W."/>
            <person name="Huang Y."/>
            <person name="Sun J."/>
            <person name="Men J."/>
            <person name="Liu H."/>
            <person name="Luo F."/>
            <person name="Guo L."/>
            <person name="Lv X."/>
            <person name="Deng C."/>
            <person name="Zhou C."/>
            <person name="Fan Y."/>
            <person name="Li X."/>
            <person name="Huang L."/>
            <person name="Hu Y."/>
            <person name="Liang C."/>
            <person name="Hu X."/>
            <person name="Xu J."/>
            <person name="Yu X."/>
        </authorList>
    </citation>
    <scope>NUCLEOTIDE SEQUENCE [LARGE SCALE GENOMIC DNA]</scope>
    <source>
        <strain evidence="2">Henan</strain>
    </source>
</reference>
<gene>
    <name evidence="2" type="ORF">CLF_109165</name>
</gene>
<organism evidence="2 3">
    <name type="scientific">Clonorchis sinensis</name>
    <name type="common">Chinese liver fluke</name>
    <dbReference type="NCBI Taxonomy" id="79923"/>
    <lineage>
        <taxon>Eukaryota</taxon>
        <taxon>Metazoa</taxon>
        <taxon>Spiralia</taxon>
        <taxon>Lophotrochozoa</taxon>
        <taxon>Platyhelminthes</taxon>
        <taxon>Trematoda</taxon>
        <taxon>Digenea</taxon>
        <taxon>Opisthorchiida</taxon>
        <taxon>Opisthorchiata</taxon>
        <taxon>Opisthorchiidae</taxon>
        <taxon>Clonorchis</taxon>
    </lineage>
</organism>
<name>G7YJ14_CLOSI</name>
<dbReference type="Gene3D" id="1.10.340.70">
    <property type="match status" value="1"/>
</dbReference>
<keyword evidence="3" id="KW-1185">Reference proteome</keyword>
<evidence type="ECO:0000259" key="1">
    <source>
        <dbReference type="Pfam" id="PF17921"/>
    </source>
</evidence>
<dbReference type="InterPro" id="IPR041588">
    <property type="entry name" value="Integrase_H2C2"/>
</dbReference>